<evidence type="ECO:0000313" key="2">
    <source>
        <dbReference type="EMBL" id="MBA8815555.1"/>
    </source>
</evidence>
<dbReference type="RefSeq" id="WP_167048476.1">
    <property type="nucleotide sequence ID" value="NZ_JAAOZB010000002.1"/>
</dbReference>
<evidence type="ECO:0008006" key="4">
    <source>
        <dbReference type="Google" id="ProtNLM"/>
    </source>
</evidence>
<sequence>MDRNSLVDAARTGGLSVTASELNLPAIVGAEMRTGPWLNPATAALPTTVLGAVAAERLGVRDAGTQVWLDGQSTTVVGILEPVALAQELDIAALVGIPIALAGYDDSGNPTRVYERSRDADVLAVRELLPPSIQAAASADVVVSRPSDALAARTAVDDVFTELLLALGSISLLAGAALGAAVSGAIATSNGWVPVVPLWILVTAVAATIAIGAIAGLHPAIRAARTPPSVALSS</sequence>
<proteinExistence type="predicted"/>
<keyword evidence="1" id="KW-1133">Transmembrane helix</keyword>
<comment type="caution">
    <text evidence="2">The sequence shown here is derived from an EMBL/GenBank/DDBJ whole genome shotgun (WGS) entry which is preliminary data.</text>
</comment>
<accession>A0A7W3JMG8</accession>
<name>A0A7W3JMG8_9MICO</name>
<protein>
    <recommendedName>
        <fullName evidence="4">ABC transport system permease protein</fullName>
    </recommendedName>
</protein>
<dbReference type="EMBL" id="JACGWY010000001">
    <property type="protein sequence ID" value="MBA8815555.1"/>
    <property type="molecule type" value="Genomic_DNA"/>
</dbReference>
<keyword evidence="3" id="KW-1185">Reference proteome</keyword>
<organism evidence="2 3">
    <name type="scientific">Microbacterium halimionae</name>
    <dbReference type="NCBI Taxonomy" id="1526413"/>
    <lineage>
        <taxon>Bacteria</taxon>
        <taxon>Bacillati</taxon>
        <taxon>Actinomycetota</taxon>
        <taxon>Actinomycetes</taxon>
        <taxon>Micrococcales</taxon>
        <taxon>Microbacteriaceae</taxon>
        <taxon>Microbacterium</taxon>
    </lineage>
</organism>
<keyword evidence="1" id="KW-0812">Transmembrane</keyword>
<feature type="transmembrane region" description="Helical" evidence="1">
    <location>
        <begin position="163"/>
        <end position="186"/>
    </location>
</feature>
<dbReference type="AlphaFoldDB" id="A0A7W3JMG8"/>
<evidence type="ECO:0000256" key="1">
    <source>
        <dbReference type="SAM" id="Phobius"/>
    </source>
</evidence>
<feature type="transmembrane region" description="Helical" evidence="1">
    <location>
        <begin position="198"/>
        <end position="217"/>
    </location>
</feature>
<reference evidence="2 3" key="1">
    <citation type="submission" date="2020-07" db="EMBL/GenBank/DDBJ databases">
        <title>Sequencing the genomes of 1000 actinobacteria strains.</title>
        <authorList>
            <person name="Klenk H.-P."/>
        </authorList>
    </citation>
    <scope>NUCLEOTIDE SEQUENCE [LARGE SCALE GENOMIC DNA]</scope>
    <source>
        <strain evidence="2 3">DSM 27576</strain>
    </source>
</reference>
<keyword evidence="1" id="KW-0472">Membrane</keyword>
<dbReference type="Proteomes" id="UP000526083">
    <property type="component" value="Unassembled WGS sequence"/>
</dbReference>
<evidence type="ECO:0000313" key="3">
    <source>
        <dbReference type="Proteomes" id="UP000526083"/>
    </source>
</evidence>
<gene>
    <name evidence="2" type="ORF">FHX48_000607</name>
</gene>